<keyword evidence="4" id="KW-0408">Iron</keyword>
<keyword evidence="2" id="KW-0479">Metal-binding</keyword>
<dbReference type="NCBIfam" id="TIGR02378">
    <property type="entry name" value="nirD_assim_sml"/>
    <property type="match status" value="1"/>
</dbReference>
<dbReference type="InterPro" id="IPR036922">
    <property type="entry name" value="Rieske_2Fe-2S_sf"/>
</dbReference>
<dbReference type="InterPro" id="IPR017881">
    <property type="entry name" value="NirD"/>
</dbReference>
<dbReference type="GO" id="GO:0051537">
    <property type="term" value="F:2 iron, 2 sulfur cluster binding"/>
    <property type="evidence" value="ECO:0007669"/>
    <property type="project" value="UniProtKB-KW"/>
</dbReference>
<keyword evidence="3" id="KW-0560">Oxidoreductase</keyword>
<dbReference type="GO" id="GO:0008942">
    <property type="term" value="F:nitrite reductase [NAD(P)H] activity"/>
    <property type="evidence" value="ECO:0007669"/>
    <property type="project" value="InterPro"/>
</dbReference>
<dbReference type="GO" id="GO:0046872">
    <property type="term" value="F:metal ion binding"/>
    <property type="evidence" value="ECO:0007669"/>
    <property type="project" value="UniProtKB-KW"/>
</dbReference>
<reference evidence="8 9" key="1">
    <citation type="submission" date="2014-02" db="EMBL/GenBank/DDBJ databases">
        <title>The small core and large imbalanced accessory genome model reveals a collaborative survival strategy of Sorangium cellulosum strains in nature.</title>
        <authorList>
            <person name="Han K."/>
            <person name="Peng R."/>
            <person name="Blom J."/>
            <person name="Li Y.-Z."/>
        </authorList>
    </citation>
    <scope>NUCLEOTIDE SEQUENCE [LARGE SCALE GENOMIC DNA]</scope>
    <source>
        <strain evidence="8 9">So0157-25</strain>
    </source>
</reference>
<dbReference type="InterPro" id="IPR017941">
    <property type="entry name" value="Rieske_2Fe-2S"/>
</dbReference>
<gene>
    <name evidence="8" type="primary">nirD</name>
    <name evidence="8" type="ORF">BE08_11145</name>
</gene>
<organism evidence="8 9">
    <name type="scientific">Sorangium cellulosum</name>
    <name type="common">Polyangium cellulosum</name>
    <dbReference type="NCBI Taxonomy" id="56"/>
    <lineage>
        <taxon>Bacteria</taxon>
        <taxon>Pseudomonadati</taxon>
        <taxon>Myxococcota</taxon>
        <taxon>Polyangia</taxon>
        <taxon>Polyangiales</taxon>
        <taxon>Polyangiaceae</taxon>
        <taxon>Sorangium</taxon>
    </lineage>
</organism>
<dbReference type="PANTHER" id="PTHR40562">
    <property type="match status" value="1"/>
</dbReference>
<feature type="domain" description="Rieske" evidence="7">
    <location>
        <begin position="21"/>
        <end position="122"/>
    </location>
</feature>
<evidence type="ECO:0000256" key="2">
    <source>
        <dbReference type="ARBA" id="ARBA00022723"/>
    </source>
</evidence>
<keyword evidence="6" id="KW-0534">Nitrate assimilation</keyword>
<comment type="caution">
    <text evidence="8">The sequence shown here is derived from an EMBL/GenBank/DDBJ whole genome shotgun (WGS) entry which is preliminary data.</text>
</comment>
<evidence type="ECO:0000256" key="5">
    <source>
        <dbReference type="ARBA" id="ARBA00023014"/>
    </source>
</evidence>
<name>A0A150PIQ0_SORCE</name>
<accession>A0A150PIQ0</accession>
<keyword evidence="5" id="KW-0411">Iron-sulfur</keyword>
<keyword evidence="1" id="KW-0001">2Fe-2S</keyword>
<protein>
    <submittedName>
        <fullName evidence="8">Nitrite reductase small subunit</fullName>
    </submittedName>
</protein>
<evidence type="ECO:0000313" key="9">
    <source>
        <dbReference type="Proteomes" id="UP000075420"/>
    </source>
</evidence>
<dbReference type="AlphaFoldDB" id="A0A150PIQ0"/>
<dbReference type="PROSITE" id="PS51296">
    <property type="entry name" value="RIESKE"/>
    <property type="match status" value="1"/>
</dbReference>
<dbReference type="CDD" id="cd03529">
    <property type="entry name" value="Rieske_NirD"/>
    <property type="match status" value="1"/>
</dbReference>
<dbReference type="PANTHER" id="PTHR40562:SF1">
    <property type="entry name" value="NITRITE REDUCTASE (NADH) SMALL SUBUNIT"/>
    <property type="match status" value="1"/>
</dbReference>
<evidence type="ECO:0000256" key="6">
    <source>
        <dbReference type="ARBA" id="ARBA00023063"/>
    </source>
</evidence>
<sequence>MNELQHSSSARRSEGMTHGWVEVCGVDDIIPNTGVCALVDRRQIAVVRVGEGEEIYAISNFDPFSKAFVISRGIVGDKGGVPKIASPIYKQNFDLRTGQCLDDPSVRIPVYPVRVRGGRVEVQATALPLPAAS</sequence>
<dbReference type="GO" id="GO:0042128">
    <property type="term" value="P:nitrate assimilation"/>
    <property type="evidence" value="ECO:0007669"/>
    <property type="project" value="UniProtKB-KW"/>
</dbReference>
<evidence type="ECO:0000259" key="7">
    <source>
        <dbReference type="PROSITE" id="PS51296"/>
    </source>
</evidence>
<evidence type="ECO:0000256" key="1">
    <source>
        <dbReference type="ARBA" id="ARBA00022714"/>
    </source>
</evidence>
<evidence type="ECO:0000313" key="8">
    <source>
        <dbReference type="EMBL" id="KYF55545.1"/>
    </source>
</evidence>
<dbReference type="Gene3D" id="2.102.10.10">
    <property type="entry name" value="Rieske [2Fe-2S] iron-sulphur domain"/>
    <property type="match status" value="1"/>
</dbReference>
<evidence type="ECO:0000256" key="3">
    <source>
        <dbReference type="ARBA" id="ARBA00023002"/>
    </source>
</evidence>
<dbReference type="Pfam" id="PF13806">
    <property type="entry name" value="Rieske_2"/>
    <property type="match status" value="1"/>
</dbReference>
<dbReference type="InterPro" id="IPR012748">
    <property type="entry name" value="Rieske-like_NirD"/>
</dbReference>
<dbReference type="PROSITE" id="PS51300">
    <property type="entry name" value="NIRD"/>
    <property type="match status" value="1"/>
</dbReference>
<dbReference type="SUPFAM" id="SSF50022">
    <property type="entry name" value="ISP domain"/>
    <property type="match status" value="1"/>
</dbReference>
<evidence type="ECO:0000256" key="4">
    <source>
        <dbReference type="ARBA" id="ARBA00023004"/>
    </source>
</evidence>
<proteinExistence type="predicted"/>
<dbReference type="EMBL" id="JELY01001506">
    <property type="protein sequence ID" value="KYF55545.1"/>
    <property type="molecule type" value="Genomic_DNA"/>
</dbReference>
<dbReference type="Proteomes" id="UP000075420">
    <property type="component" value="Unassembled WGS sequence"/>
</dbReference>